<dbReference type="PATRIC" id="fig|1432562.3.peg.1639"/>
<comment type="catalytic activity">
    <reaction evidence="9 11">
        <text>L-aspartyl-tRNA(Asn) + L-glutamine + ATP + H2O = L-asparaginyl-tRNA(Asn) + L-glutamate + ADP + phosphate + 2 H(+)</text>
        <dbReference type="Rhea" id="RHEA:14513"/>
        <dbReference type="Rhea" id="RHEA-COMP:9674"/>
        <dbReference type="Rhea" id="RHEA-COMP:9677"/>
        <dbReference type="ChEBI" id="CHEBI:15377"/>
        <dbReference type="ChEBI" id="CHEBI:15378"/>
        <dbReference type="ChEBI" id="CHEBI:29985"/>
        <dbReference type="ChEBI" id="CHEBI:30616"/>
        <dbReference type="ChEBI" id="CHEBI:43474"/>
        <dbReference type="ChEBI" id="CHEBI:58359"/>
        <dbReference type="ChEBI" id="CHEBI:78515"/>
        <dbReference type="ChEBI" id="CHEBI:78516"/>
        <dbReference type="ChEBI" id="CHEBI:456216"/>
    </reaction>
</comment>
<protein>
    <recommendedName>
        <fullName evidence="3 11">Aspartyl/glutamyl-tRNA(Asn/Gln) amidotransferase subunit B</fullName>
        <shortName evidence="11">Asp/Glu-ADT subunit B</shortName>
        <ecNumber evidence="11">6.3.5.-</ecNumber>
    </recommendedName>
</protein>
<dbReference type="Pfam" id="PF02934">
    <property type="entry name" value="GatB_N"/>
    <property type="match status" value="1"/>
</dbReference>
<dbReference type="Proteomes" id="UP000034287">
    <property type="component" value="Unassembled WGS sequence"/>
</dbReference>
<dbReference type="PANTHER" id="PTHR11659">
    <property type="entry name" value="GLUTAMYL-TRNA GLN AMIDOTRANSFERASE SUBUNIT B MITOCHONDRIAL AND PROKARYOTIC PET112-RELATED"/>
    <property type="match status" value="1"/>
</dbReference>
<dbReference type="InterPro" id="IPR023168">
    <property type="entry name" value="GatB_Yqey_C_2"/>
</dbReference>
<dbReference type="EMBL" id="LAYZ01000023">
    <property type="protein sequence ID" value="KKK34272.1"/>
    <property type="molecule type" value="Genomic_DNA"/>
</dbReference>
<dbReference type="GO" id="GO:0016740">
    <property type="term" value="F:transferase activity"/>
    <property type="evidence" value="ECO:0007669"/>
    <property type="project" value="UniProtKB-KW"/>
</dbReference>
<dbReference type="Pfam" id="PF02637">
    <property type="entry name" value="GatB_Yqey"/>
    <property type="match status" value="1"/>
</dbReference>
<evidence type="ECO:0000256" key="10">
    <source>
        <dbReference type="ARBA" id="ARBA00047913"/>
    </source>
</evidence>
<sequence length="476" mass="53817">MHFETVIGLEVHVELKTNTKMFSDAPAHFGAGPNSNLSVVDLAYPGTLPVPNKEAVNFGMKAAMALNMDIADVTKFDRKNYFYPDNPKAYQISQFDKPIGENGWIDIEVNGEMKRIGITRLHLEEDAGKSTHKDDHSLVDLNRQGTPLVEIVSEPDIRTPEEAYAYLEKLKAIIQYTGVSDVKMEEGSLRCDANISLRPYGQQEFGTKAELKNLNSFNFVRKGLEHEEKRQEKVLMKGGAIEQETRRFDEKTGETILMRVKEGSDDYRYFPEPDLVEIHIDQDWKDRIRESIPLLPDALKEKYVNEYELPAYDAHVLTLRKETSDFFNEMVESNQADAKLASNWLMGGVSEYLNKNQVELSDTALTPENLSDMIKLIEDGTISSKQAKKVFTVLVEKGGDAKKTVKDLGMEQISDPEILGEMVTEVLDANEQSIEDFKNGKDRAIGFLVGQIMKKSKGQANPKMVNQILLEEINKR</sequence>
<gene>
    <name evidence="11" type="primary">gatB</name>
    <name evidence="13" type="ORF">WN59_08335</name>
</gene>
<evidence type="ECO:0000256" key="2">
    <source>
        <dbReference type="ARBA" id="ARBA00011123"/>
    </source>
</evidence>
<dbReference type="RefSeq" id="WP_046515633.1">
    <property type="nucleotide sequence ID" value="NZ_LAYZ01000023.1"/>
</dbReference>
<dbReference type="InterPro" id="IPR042114">
    <property type="entry name" value="GatB_C_1"/>
</dbReference>
<comment type="subunit">
    <text evidence="2 11">Heterotrimer of A, B and C subunits.</text>
</comment>
<comment type="function">
    <text evidence="8 11">Allows the formation of correctly charged Asn-tRNA(Asn) or Gln-tRNA(Gln) through the transamidation of misacylated Asp-tRNA(Asn) or Glu-tRNA(Gln) in organisms which lack either or both of asparaginyl-tRNA or glutaminyl-tRNA synthetases. The reaction takes place in the presence of glutamine and ATP through an activated phospho-Asp-tRNA(Asn) or phospho-Glu-tRNA(Gln).</text>
</comment>
<dbReference type="NCBIfam" id="TIGR00133">
    <property type="entry name" value="gatB"/>
    <property type="match status" value="1"/>
</dbReference>
<dbReference type="GO" id="GO:0070681">
    <property type="term" value="P:glutaminyl-tRNAGln biosynthesis via transamidation"/>
    <property type="evidence" value="ECO:0007669"/>
    <property type="project" value="TreeGrafter"/>
</dbReference>
<comment type="caution">
    <text evidence="13">The sequence shown here is derived from an EMBL/GenBank/DDBJ whole genome shotgun (WGS) entry which is preliminary data.</text>
</comment>
<evidence type="ECO:0000256" key="3">
    <source>
        <dbReference type="ARBA" id="ARBA00016923"/>
    </source>
</evidence>
<dbReference type="AlphaFoldDB" id="A0A0M2SN15"/>
<organism evidence="13 14">
    <name type="scientific">Salinicoccus sediminis</name>
    <dbReference type="NCBI Taxonomy" id="1432562"/>
    <lineage>
        <taxon>Bacteria</taxon>
        <taxon>Bacillati</taxon>
        <taxon>Bacillota</taxon>
        <taxon>Bacilli</taxon>
        <taxon>Bacillales</taxon>
        <taxon>Staphylococcaceae</taxon>
        <taxon>Salinicoccus</taxon>
    </lineage>
</organism>
<dbReference type="GO" id="GO:0005524">
    <property type="term" value="F:ATP binding"/>
    <property type="evidence" value="ECO:0007669"/>
    <property type="project" value="UniProtKB-KW"/>
</dbReference>
<dbReference type="InterPro" id="IPR004413">
    <property type="entry name" value="GatB"/>
</dbReference>
<dbReference type="EC" id="6.3.5.-" evidence="11"/>
<evidence type="ECO:0000313" key="14">
    <source>
        <dbReference type="Proteomes" id="UP000034287"/>
    </source>
</evidence>
<evidence type="ECO:0000313" key="13">
    <source>
        <dbReference type="EMBL" id="KKK34272.1"/>
    </source>
</evidence>
<dbReference type="STRING" id="1432562.WN59_08335"/>
<comment type="catalytic activity">
    <reaction evidence="10 11">
        <text>L-glutamyl-tRNA(Gln) + L-glutamine + ATP + H2O = L-glutaminyl-tRNA(Gln) + L-glutamate + ADP + phosphate + H(+)</text>
        <dbReference type="Rhea" id="RHEA:17521"/>
        <dbReference type="Rhea" id="RHEA-COMP:9681"/>
        <dbReference type="Rhea" id="RHEA-COMP:9684"/>
        <dbReference type="ChEBI" id="CHEBI:15377"/>
        <dbReference type="ChEBI" id="CHEBI:15378"/>
        <dbReference type="ChEBI" id="CHEBI:29985"/>
        <dbReference type="ChEBI" id="CHEBI:30616"/>
        <dbReference type="ChEBI" id="CHEBI:43474"/>
        <dbReference type="ChEBI" id="CHEBI:58359"/>
        <dbReference type="ChEBI" id="CHEBI:78520"/>
        <dbReference type="ChEBI" id="CHEBI:78521"/>
        <dbReference type="ChEBI" id="CHEBI:456216"/>
    </reaction>
</comment>
<dbReference type="SUPFAM" id="SSF89095">
    <property type="entry name" value="GatB/YqeY motif"/>
    <property type="match status" value="1"/>
</dbReference>
<keyword evidence="6 11" id="KW-0067">ATP-binding</keyword>
<keyword evidence="5 11" id="KW-0547">Nucleotide-binding</keyword>
<keyword evidence="4 11" id="KW-0436">Ligase</keyword>
<dbReference type="PROSITE" id="PS01234">
    <property type="entry name" value="GATB"/>
    <property type="match status" value="1"/>
</dbReference>
<evidence type="ECO:0000256" key="4">
    <source>
        <dbReference type="ARBA" id="ARBA00022598"/>
    </source>
</evidence>
<dbReference type="FunFam" id="1.10.10.410:FF:000001">
    <property type="entry name" value="Aspartyl/glutamyl-tRNA(Asn/Gln) amidotransferase subunit B"/>
    <property type="match status" value="1"/>
</dbReference>
<dbReference type="FunFam" id="1.10.150.380:FF:000001">
    <property type="entry name" value="Aspartyl/glutamyl-tRNA(Asn/Gln) amidotransferase subunit B"/>
    <property type="match status" value="1"/>
</dbReference>
<dbReference type="NCBIfam" id="NF004014">
    <property type="entry name" value="PRK05477.1-4"/>
    <property type="match status" value="1"/>
</dbReference>
<dbReference type="HAMAP" id="MF_00121">
    <property type="entry name" value="GatB"/>
    <property type="match status" value="1"/>
</dbReference>
<dbReference type="Gene3D" id="1.10.150.380">
    <property type="entry name" value="GatB domain, N-terminal subdomain"/>
    <property type="match status" value="1"/>
</dbReference>
<reference evidence="13 14" key="1">
    <citation type="submission" date="2015-04" db="EMBL/GenBank/DDBJ databases">
        <title>Taxonomic description and genome sequence of Salinicoccus sediminis sp. nov., a novel hyper halotolerant bacterium isolated from marine sediment.</title>
        <authorList>
            <person name="Mathan Kumar R."/>
            <person name="Kaur G."/>
            <person name="Kumar N."/>
            <person name="Kumar A."/>
            <person name="Singh N.K."/>
            <person name="Kaur N."/>
            <person name="Mayilraj S."/>
        </authorList>
    </citation>
    <scope>NUCLEOTIDE SEQUENCE [LARGE SCALE GENOMIC DNA]</scope>
    <source>
        <strain evidence="13 14">SV-16</strain>
    </source>
</reference>
<name>A0A0M2SN15_9STAP</name>
<dbReference type="InterPro" id="IPR003789">
    <property type="entry name" value="Asn/Gln_tRNA_amidoTrase-B-like"/>
</dbReference>
<evidence type="ECO:0000256" key="1">
    <source>
        <dbReference type="ARBA" id="ARBA00005306"/>
    </source>
</evidence>
<dbReference type="Gene3D" id="1.10.10.410">
    <property type="match status" value="1"/>
</dbReference>
<accession>A0A0M2SN15</accession>
<dbReference type="InterPro" id="IPR006075">
    <property type="entry name" value="Asn/Gln-tRNA_Trfase_suB/E_cat"/>
</dbReference>
<comment type="similarity">
    <text evidence="1 11">Belongs to the GatB/GatE family. GatB subfamily.</text>
</comment>
<dbReference type="InterPro" id="IPR017959">
    <property type="entry name" value="Asn/Gln-tRNA_amidoTrfase_suB/E"/>
</dbReference>
<dbReference type="InterPro" id="IPR017958">
    <property type="entry name" value="Gln-tRNA_amidoTrfase_suB_CS"/>
</dbReference>
<evidence type="ECO:0000256" key="8">
    <source>
        <dbReference type="ARBA" id="ARBA00024799"/>
    </source>
</evidence>
<dbReference type="SMART" id="SM00845">
    <property type="entry name" value="GatB_Yqey"/>
    <property type="match status" value="1"/>
</dbReference>
<keyword evidence="7 11" id="KW-0648">Protein biosynthesis</keyword>
<evidence type="ECO:0000256" key="9">
    <source>
        <dbReference type="ARBA" id="ARBA00047380"/>
    </source>
</evidence>
<evidence type="ECO:0000256" key="5">
    <source>
        <dbReference type="ARBA" id="ARBA00022741"/>
    </source>
</evidence>
<dbReference type="PANTHER" id="PTHR11659:SF0">
    <property type="entry name" value="GLUTAMYL-TRNA(GLN) AMIDOTRANSFERASE SUBUNIT B, MITOCHONDRIAL"/>
    <property type="match status" value="1"/>
</dbReference>
<evidence type="ECO:0000256" key="6">
    <source>
        <dbReference type="ARBA" id="ARBA00022840"/>
    </source>
</evidence>
<evidence type="ECO:0000259" key="12">
    <source>
        <dbReference type="SMART" id="SM00845"/>
    </source>
</evidence>
<dbReference type="InterPro" id="IPR014746">
    <property type="entry name" value="Gln_synth/guanido_kin_cat_dom"/>
</dbReference>
<dbReference type="GO" id="GO:0050566">
    <property type="term" value="F:asparaginyl-tRNA synthase (glutamine-hydrolyzing) activity"/>
    <property type="evidence" value="ECO:0007669"/>
    <property type="project" value="RHEA"/>
</dbReference>
<evidence type="ECO:0000256" key="11">
    <source>
        <dbReference type="HAMAP-Rule" id="MF_00121"/>
    </source>
</evidence>
<dbReference type="GO" id="GO:0006412">
    <property type="term" value="P:translation"/>
    <property type="evidence" value="ECO:0007669"/>
    <property type="project" value="UniProtKB-UniRule"/>
</dbReference>
<keyword evidence="14" id="KW-1185">Reference proteome</keyword>
<feature type="domain" description="Asn/Gln amidotransferase" evidence="12">
    <location>
        <begin position="325"/>
        <end position="473"/>
    </location>
</feature>
<dbReference type="GO" id="GO:0050567">
    <property type="term" value="F:glutaminyl-tRNA synthase (glutamine-hydrolyzing) activity"/>
    <property type="evidence" value="ECO:0007669"/>
    <property type="project" value="UniProtKB-UniRule"/>
</dbReference>
<dbReference type="NCBIfam" id="NF004012">
    <property type="entry name" value="PRK05477.1-2"/>
    <property type="match status" value="1"/>
</dbReference>
<dbReference type="SUPFAM" id="SSF55931">
    <property type="entry name" value="Glutamine synthetase/guanido kinase"/>
    <property type="match status" value="1"/>
</dbReference>
<dbReference type="InterPro" id="IPR018027">
    <property type="entry name" value="Asn/Gln_amidotransferase"/>
</dbReference>
<dbReference type="NCBIfam" id="NF004011">
    <property type="entry name" value="PRK05477.1-1"/>
    <property type="match status" value="1"/>
</dbReference>
<keyword evidence="13" id="KW-0808">Transferase</keyword>
<evidence type="ECO:0000256" key="7">
    <source>
        <dbReference type="ARBA" id="ARBA00022917"/>
    </source>
</evidence>
<dbReference type="OrthoDB" id="9804078at2"/>
<proteinExistence type="inferred from homology"/>